<dbReference type="GeneID" id="42855604"/>
<dbReference type="Proteomes" id="UP000032483">
    <property type="component" value="Unassembled WGS sequence"/>
</dbReference>
<comment type="caution">
    <text evidence="1">The sequence shown here is derived from an EMBL/GenBank/DDBJ whole genome shotgun (WGS) entry which is preliminary data.</text>
</comment>
<keyword evidence="2" id="KW-1185">Reference proteome</keyword>
<dbReference type="AlphaFoldDB" id="A0A0D8J3S3"/>
<sequence length="82" mass="9535">MSNEEKFSPSMMSQDCWGIASVPMCNGCKLWHRGKHSCKKYPQKIPEGIRFEEYHECPNFELIAPGEINYKSVKANIERLKK</sequence>
<dbReference type="EMBL" id="JXXK01000002">
    <property type="protein sequence ID" value="KJF41186.1"/>
    <property type="molecule type" value="Genomic_DNA"/>
</dbReference>
<evidence type="ECO:0000313" key="1">
    <source>
        <dbReference type="EMBL" id="KJF41186.1"/>
    </source>
</evidence>
<proteinExistence type="predicted"/>
<reference evidence="1" key="1">
    <citation type="submission" date="2015-02" db="EMBL/GenBank/DDBJ databases">
        <title>A novel member of the family Ruminococcaceae isolated from human feces.</title>
        <authorList>
            <person name="Shkoporov A.N."/>
            <person name="Chaplin A.V."/>
            <person name="Motuzova O.V."/>
            <person name="Kafarskaia L.I."/>
            <person name="Khokhlova E.V."/>
            <person name="Efimov B.A."/>
        </authorList>
    </citation>
    <scope>NUCLEOTIDE SEQUENCE [LARGE SCALE GENOMIC DNA]</scope>
    <source>
        <strain evidence="1">585-1</strain>
    </source>
</reference>
<accession>A0A0D8J3S3</accession>
<organism evidence="1 2">
    <name type="scientific">Ruthenibacterium lactatiformans</name>
    <dbReference type="NCBI Taxonomy" id="1550024"/>
    <lineage>
        <taxon>Bacteria</taxon>
        <taxon>Bacillati</taxon>
        <taxon>Bacillota</taxon>
        <taxon>Clostridia</taxon>
        <taxon>Eubacteriales</taxon>
        <taxon>Oscillospiraceae</taxon>
        <taxon>Ruthenibacterium</taxon>
    </lineage>
</organism>
<protein>
    <submittedName>
        <fullName evidence="1">Uncharacterized protein</fullName>
    </submittedName>
</protein>
<name>A0A0D8J3S3_9FIRM</name>
<evidence type="ECO:0000313" key="2">
    <source>
        <dbReference type="Proteomes" id="UP000032483"/>
    </source>
</evidence>
<dbReference type="RefSeq" id="WP_050004501.1">
    <property type="nucleotide sequence ID" value="NZ_DBFXFE010000043.1"/>
</dbReference>
<gene>
    <name evidence="1" type="ORF">TQ39_03000</name>
</gene>